<evidence type="ECO:0000256" key="1">
    <source>
        <dbReference type="SAM" id="SignalP"/>
    </source>
</evidence>
<protein>
    <submittedName>
        <fullName evidence="2">Uncharacterized protein</fullName>
    </submittedName>
</protein>
<keyword evidence="1" id="KW-0732">Signal</keyword>
<dbReference type="Proteomes" id="UP001165302">
    <property type="component" value="Unassembled WGS sequence"/>
</dbReference>
<evidence type="ECO:0000313" key="2">
    <source>
        <dbReference type="EMBL" id="MCA5004162.1"/>
    </source>
</evidence>
<sequence>MNRFLLSLLVTALAYSFSFAQEKPERNSIDINEIEVWTKSVQLSAKGDTATIELYLQSYLKNPREFKLNTFSSGLLSGNEKPLWYHSMQMGKVHVRLEDKQNYLHYLLTRNEPVVLTIKTGGWKKQWGKPKQLKLAIEDFEEQGKILEYTIDL</sequence>
<keyword evidence="3" id="KW-1185">Reference proteome</keyword>
<feature type="chain" id="PRO_5046230031" evidence="1">
    <location>
        <begin position="21"/>
        <end position="153"/>
    </location>
</feature>
<name>A0ABS7Z1W6_9SPHI</name>
<reference evidence="2" key="1">
    <citation type="submission" date="2020-10" db="EMBL/GenBank/DDBJ databases">
        <authorList>
            <person name="Lu T."/>
            <person name="Wang Q."/>
            <person name="Han X."/>
        </authorList>
    </citation>
    <scope>NUCLEOTIDE SEQUENCE</scope>
    <source>
        <strain evidence="2">WQ 366</strain>
    </source>
</reference>
<comment type="caution">
    <text evidence="2">The sequence shown here is derived from an EMBL/GenBank/DDBJ whole genome shotgun (WGS) entry which is preliminary data.</text>
</comment>
<gene>
    <name evidence="2" type="ORF">IPZ78_03210</name>
</gene>
<organism evidence="2 3">
    <name type="scientific">Sphingobacterium bovistauri</name>
    <dbReference type="NCBI Taxonomy" id="2781959"/>
    <lineage>
        <taxon>Bacteria</taxon>
        <taxon>Pseudomonadati</taxon>
        <taxon>Bacteroidota</taxon>
        <taxon>Sphingobacteriia</taxon>
        <taxon>Sphingobacteriales</taxon>
        <taxon>Sphingobacteriaceae</taxon>
        <taxon>Sphingobacterium</taxon>
    </lineage>
</organism>
<accession>A0ABS7Z1W6</accession>
<feature type="signal peptide" evidence="1">
    <location>
        <begin position="1"/>
        <end position="20"/>
    </location>
</feature>
<dbReference type="RefSeq" id="WP_225551498.1">
    <property type="nucleotide sequence ID" value="NZ_JADEYP010000004.1"/>
</dbReference>
<proteinExistence type="predicted"/>
<evidence type="ECO:0000313" key="3">
    <source>
        <dbReference type="Proteomes" id="UP001165302"/>
    </source>
</evidence>
<dbReference type="EMBL" id="JADEYP010000004">
    <property type="protein sequence ID" value="MCA5004162.1"/>
    <property type="molecule type" value="Genomic_DNA"/>
</dbReference>